<dbReference type="AlphaFoldDB" id="A0A1G7QY82"/>
<dbReference type="GO" id="GO:0030246">
    <property type="term" value="F:carbohydrate binding"/>
    <property type="evidence" value="ECO:0007669"/>
    <property type="project" value="TreeGrafter"/>
</dbReference>
<dbReference type="PANTHER" id="PTHR33376">
    <property type="match status" value="1"/>
</dbReference>
<dbReference type="NCBIfam" id="NF037995">
    <property type="entry name" value="TRAP_S1"/>
    <property type="match status" value="1"/>
</dbReference>
<gene>
    <name evidence="5" type="ORF">SAMN04488117_110121</name>
</gene>
<organism evidence="5 6">
    <name type="scientific">Celeribacter baekdonensis</name>
    <dbReference type="NCBI Taxonomy" id="875171"/>
    <lineage>
        <taxon>Bacteria</taxon>
        <taxon>Pseudomonadati</taxon>
        <taxon>Pseudomonadota</taxon>
        <taxon>Alphaproteobacteria</taxon>
        <taxon>Rhodobacterales</taxon>
        <taxon>Roseobacteraceae</taxon>
        <taxon>Celeribacter</taxon>
    </lineage>
</organism>
<protein>
    <submittedName>
        <fullName evidence="5">TRAP-type C4-dicarboxylate transport system, substrate-binding protein</fullName>
    </submittedName>
</protein>
<evidence type="ECO:0000313" key="5">
    <source>
        <dbReference type="EMBL" id="SDG03457.1"/>
    </source>
</evidence>
<evidence type="ECO:0000313" key="6">
    <source>
        <dbReference type="Proteomes" id="UP000182284"/>
    </source>
</evidence>
<dbReference type="EMBL" id="FNBL01000010">
    <property type="protein sequence ID" value="SDG03457.1"/>
    <property type="molecule type" value="Genomic_DNA"/>
</dbReference>
<accession>A0A1G7QY82</accession>
<dbReference type="OrthoDB" id="9803763at2"/>
<dbReference type="RefSeq" id="WP_074646284.1">
    <property type="nucleotide sequence ID" value="NZ_FNBL01000010.1"/>
</dbReference>
<reference evidence="5 6" key="1">
    <citation type="submission" date="2016-10" db="EMBL/GenBank/DDBJ databases">
        <authorList>
            <person name="de Groot N.N."/>
        </authorList>
    </citation>
    <scope>NUCLEOTIDE SEQUENCE [LARGE SCALE GENOMIC DNA]</scope>
    <source>
        <strain evidence="5 6">DSM 27375</strain>
    </source>
</reference>
<dbReference type="Gene3D" id="3.40.190.170">
    <property type="entry name" value="Bacterial extracellular solute-binding protein, family 7"/>
    <property type="match status" value="1"/>
</dbReference>
<evidence type="ECO:0000256" key="3">
    <source>
        <dbReference type="ARBA" id="ARBA00022764"/>
    </source>
</evidence>
<dbReference type="Pfam" id="PF03480">
    <property type="entry name" value="DctP"/>
    <property type="match status" value="1"/>
</dbReference>
<dbReference type="SUPFAM" id="SSF53850">
    <property type="entry name" value="Periplasmic binding protein-like II"/>
    <property type="match status" value="1"/>
</dbReference>
<dbReference type="InterPro" id="IPR018389">
    <property type="entry name" value="DctP_fam"/>
</dbReference>
<feature type="chain" id="PRO_5010343265" evidence="4">
    <location>
        <begin position="23"/>
        <end position="323"/>
    </location>
</feature>
<dbReference type="CDD" id="cd13603">
    <property type="entry name" value="PBP2_TRAP_Siap_TeaA_like"/>
    <property type="match status" value="1"/>
</dbReference>
<comment type="subcellular location">
    <subcellularLocation>
        <location evidence="1">Periplasm</location>
    </subcellularLocation>
</comment>
<evidence type="ECO:0000256" key="4">
    <source>
        <dbReference type="SAM" id="SignalP"/>
    </source>
</evidence>
<keyword evidence="3" id="KW-0574">Periplasm</keyword>
<dbReference type="GO" id="GO:0042597">
    <property type="term" value="C:periplasmic space"/>
    <property type="evidence" value="ECO:0007669"/>
    <property type="project" value="UniProtKB-SubCell"/>
</dbReference>
<feature type="signal peptide" evidence="4">
    <location>
        <begin position="1"/>
        <end position="22"/>
    </location>
</feature>
<dbReference type="InterPro" id="IPR038404">
    <property type="entry name" value="TRAP_DctP_sf"/>
</dbReference>
<dbReference type="Proteomes" id="UP000182284">
    <property type="component" value="Unassembled WGS sequence"/>
</dbReference>
<evidence type="ECO:0000256" key="1">
    <source>
        <dbReference type="ARBA" id="ARBA00004418"/>
    </source>
</evidence>
<keyword evidence="2 4" id="KW-0732">Signal</keyword>
<name>A0A1G7QY82_9RHOB</name>
<evidence type="ECO:0000256" key="2">
    <source>
        <dbReference type="ARBA" id="ARBA00022729"/>
    </source>
</evidence>
<dbReference type="PANTHER" id="PTHR33376:SF2">
    <property type="entry name" value="DICARBOXYLATE-BINDING PERIPLASMIC PROTEIN"/>
    <property type="match status" value="1"/>
</dbReference>
<sequence>MKRTHRLIAPALALCLALGAGAATEARELKLSTPTPEPHIMTKSARHMAKAFAAVGADDTIEVFPANKLGDVPTVLSLLQSGAIEFAIIPVGDLANRDPSFLAWFLPYQFATLEEAGQAAKSTPAQEMLARLDAQGIKGLGYVFPGQRHLLSTRPITSVAEMSGLKVRAFPNDIFNAWWRELGAAPTALPLPEIMPSLVTGVIDAVDVDIDIVMGLQMQKQAPHLVLTNHMAFPAAILASGRWWNGLSPEKQAQVSKIVSETQDWAIATQTTGETAILAKLAADGTDITTLDDPVLAEAGEKVRDAFLDRDPLIRRFYEANQN</sequence>
<proteinExistence type="predicted"/>
<dbReference type="GO" id="GO:0055085">
    <property type="term" value="P:transmembrane transport"/>
    <property type="evidence" value="ECO:0007669"/>
    <property type="project" value="InterPro"/>
</dbReference>